<comment type="caution">
    <text evidence="1">The sequence shown here is derived from an EMBL/GenBank/DDBJ whole genome shotgun (WGS) entry which is preliminary data.</text>
</comment>
<organism evidence="1 2">
    <name type="scientific">Sphingobium baderi LL03</name>
    <dbReference type="NCBI Taxonomy" id="1114964"/>
    <lineage>
        <taxon>Bacteria</taxon>
        <taxon>Pseudomonadati</taxon>
        <taxon>Pseudomonadota</taxon>
        <taxon>Alphaproteobacteria</taxon>
        <taxon>Sphingomonadales</taxon>
        <taxon>Sphingomonadaceae</taxon>
        <taxon>Sphingobium</taxon>
    </lineage>
</organism>
<dbReference type="AlphaFoldDB" id="T0HE23"/>
<evidence type="ECO:0000313" key="2">
    <source>
        <dbReference type="Proteomes" id="UP000015524"/>
    </source>
</evidence>
<gene>
    <name evidence="1" type="ORF">L485_20570</name>
</gene>
<keyword evidence="2" id="KW-1185">Reference proteome</keyword>
<dbReference type="Proteomes" id="UP000015524">
    <property type="component" value="Unassembled WGS sequence"/>
</dbReference>
<dbReference type="PATRIC" id="fig|1114964.8.peg.835"/>
<sequence>MIVAVSEERAIAERLLADEVAATIEAEQPCITANP</sequence>
<dbReference type="EMBL" id="ATIB01000086">
    <property type="protein sequence ID" value="EQA97654.1"/>
    <property type="molecule type" value="Genomic_DNA"/>
</dbReference>
<protein>
    <submittedName>
        <fullName evidence="1">Uncharacterized protein</fullName>
    </submittedName>
</protein>
<accession>T0HE23</accession>
<evidence type="ECO:0000313" key="1">
    <source>
        <dbReference type="EMBL" id="EQA97654.1"/>
    </source>
</evidence>
<reference evidence="1 2" key="1">
    <citation type="journal article" date="2013" name="Genome Announc.">
        <title>Draft Genome Sequence of a Hexachlorocyclohexane-Degrading Bacterium, Sphingobium baderi Strain LL03T.</title>
        <authorList>
            <person name="Kaur J."/>
            <person name="Verma H."/>
            <person name="Tripathi C."/>
            <person name="Khurana J.P."/>
            <person name="Lal R."/>
        </authorList>
    </citation>
    <scope>NUCLEOTIDE SEQUENCE [LARGE SCALE GENOMIC DNA]</scope>
    <source>
        <strain evidence="1 2">LL03</strain>
    </source>
</reference>
<name>T0HE23_9SPHN</name>
<proteinExistence type="predicted"/>